<dbReference type="InterPro" id="IPR001702">
    <property type="entry name" value="Porin_Gram-ve"/>
</dbReference>
<dbReference type="Pfam" id="PF13609">
    <property type="entry name" value="Porin_4"/>
    <property type="match status" value="1"/>
</dbReference>
<dbReference type="SUPFAM" id="SSF56935">
    <property type="entry name" value="Porins"/>
    <property type="match status" value="1"/>
</dbReference>
<evidence type="ECO:0000256" key="6">
    <source>
        <dbReference type="ARBA" id="ARBA00022729"/>
    </source>
</evidence>
<evidence type="ECO:0000256" key="1">
    <source>
        <dbReference type="ARBA" id="ARBA00004571"/>
    </source>
</evidence>
<organism evidence="13 14">
    <name type="scientific">Robbsia betulipollinis</name>
    <dbReference type="NCBI Taxonomy" id="2981849"/>
    <lineage>
        <taxon>Bacteria</taxon>
        <taxon>Pseudomonadati</taxon>
        <taxon>Pseudomonadota</taxon>
        <taxon>Betaproteobacteria</taxon>
        <taxon>Burkholderiales</taxon>
        <taxon>Burkholderiaceae</taxon>
        <taxon>Robbsia</taxon>
    </lineage>
</organism>
<comment type="subunit">
    <text evidence="2">Homotrimer.</text>
</comment>
<keyword evidence="14" id="KW-1185">Reference proteome</keyword>
<dbReference type="Proteomes" id="UP001082899">
    <property type="component" value="Unassembled WGS sequence"/>
</dbReference>
<dbReference type="PANTHER" id="PTHR34501:SF9">
    <property type="entry name" value="MAJOR OUTER MEMBRANE PROTEIN P.IA"/>
    <property type="match status" value="1"/>
</dbReference>
<dbReference type="EMBL" id="JAPMXC010000006">
    <property type="protein sequence ID" value="MCY0388792.1"/>
    <property type="molecule type" value="Genomic_DNA"/>
</dbReference>
<accession>A0ABT3ZQU3</accession>
<proteinExistence type="predicted"/>
<feature type="domain" description="Porin" evidence="12">
    <location>
        <begin position="8"/>
        <end position="341"/>
    </location>
</feature>
<feature type="chain" id="PRO_5045526008" evidence="11">
    <location>
        <begin position="21"/>
        <end position="371"/>
    </location>
</feature>
<keyword evidence="10" id="KW-0998">Cell outer membrane</keyword>
<evidence type="ECO:0000256" key="7">
    <source>
        <dbReference type="ARBA" id="ARBA00023065"/>
    </source>
</evidence>
<evidence type="ECO:0000256" key="3">
    <source>
        <dbReference type="ARBA" id="ARBA00022448"/>
    </source>
</evidence>
<gene>
    <name evidence="13" type="ORF">OVY01_16580</name>
</gene>
<dbReference type="InterPro" id="IPR050298">
    <property type="entry name" value="Gram-neg_bact_OMP"/>
</dbReference>
<protein>
    <submittedName>
        <fullName evidence="13">Porin</fullName>
    </submittedName>
</protein>
<keyword evidence="9" id="KW-0472">Membrane</keyword>
<dbReference type="Gene3D" id="2.40.160.10">
    <property type="entry name" value="Porin"/>
    <property type="match status" value="1"/>
</dbReference>
<evidence type="ECO:0000259" key="12">
    <source>
        <dbReference type="Pfam" id="PF13609"/>
    </source>
</evidence>
<evidence type="ECO:0000256" key="5">
    <source>
        <dbReference type="ARBA" id="ARBA00022692"/>
    </source>
</evidence>
<dbReference type="CDD" id="cd00342">
    <property type="entry name" value="gram_neg_porins"/>
    <property type="match status" value="1"/>
</dbReference>
<dbReference type="InterPro" id="IPR002299">
    <property type="entry name" value="Porin_Neis"/>
</dbReference>
<evidence type="ECO:0000256" key="11">
    <source>
        <dbReference type="SAM" id="SignalP"/>
    </source>
</evidence>
<evidence type="ECO:0000256" key="4">
    <source>
        <dbReference type="ARBA" id="ARBA00022452"/>
    </source>
</evidence>
<dbReference type="PRINTS" id="PR00182">
    <property type="entry name" value="ECOLNEIPORIN"/>
</dbReference>
<sequence>MKKSLLMTAVLCAFAGASHAQSNVTLYGVLDQSIGWQNNAGGKSLINTSSGAMQGSRWGLRGTEDLGGGLKAIFVLENGFDLGNGESLQGGRMFGRQAFVGLSSNDFGTLTLGRQYDALVDFVAPLTIASRGAGGIGAHYIDFDNLDNSHRANNAIKYTSANYGGFSFGGTVSPGGIAGKPGKNLVWSLGANYANGPLVVAAGYLRSKDPAFSVIPRITKNVFNLTGDATLVDMPGLHSNYRVAAGGASYTFGPARIGAVYSDARQDTTLAPLEMSQRAKTAEVNFGYQLTPSLSTGLGYGYTALRVLDKTRKYHQVSAGTSYALSKRTDVYLIAALQKASGDAARAALNGLAPSSTDKQVSARVGIRHKF</sequence>
<keyword evidence="3" id="KW-0813">Transport</keyword>
<dbReference type="PRINTS" id="PR00184">
    <property type="entry name" value="NEISSPPORIN"/>
</dbReference>
<feature type="signal peptide" evidence="11">
    <location>
        <begin position="1"/>
        <end position="20"/>
    </location>
</feature>
<evidence type="ECO:0000256" key="2">
    <source>
        <dbReference type="ARBA" id="ARBA00011233"/>
    </source>
</evidence>
<name>A0ABT3ZQU3_9BURK</name>
<dbReference type="InterPro" id="IPR033900">
    <property type="entry name" value="Gram_neg_porin_domain"/>
</dbReference>
<reference evidence="13" key="1">
    <citation type="submission" date="2022-11" db="EMBL/GenBank/DDBJ databases">
        <title>Robbsia betulipollinis sp. nov., isolated from pollen of birch (Betula pendula).</title>
        <authorList>
            <person name="Shi H."/>
            <person name="Ambika Manirajan B."/>
            <person name="Ratering S."/>
            <person name="Geissler-Plaum R."/>
            <person name="Schnell S."/>
        </authorList>
    </citation>
    <scope>NUCLEOTIDE SEQUENCE</scope>
    <source>
        <strain evidence="13">Bb-Pol-6</strain>
    </source>
</reference>
<comment type="caution">
    <text evidence="13">The sequence shown here is derived from an EMBL/GenBank/DDBJ whole genome shotgun (WGS) entry which is preliminary data.</text>
</comment>
<evidence type="ECO:0000256" key="9">
    <source>
        <dbReference type="ARBA" id="ARBA00023136"/>
    </source>
</evidence>
<evidence type="ECO:0000313" key="14">
    <source>
        <dbReference type="Proteomes" id="UP001082899"/>
    </source>
</evidence>
<evidence type="ECO:0000256" key="10">
    <source>
        <dbReference type="ARBA" id="ARBA00023237"/>
    </source>
</evidence>
<comment type="subcellular location">
    <subcellularLocation>
        <location evidence="1">Cell outer membrane</location>
        <topology evidence="1">Multi-pass membrane protein</topology>
    </subcellularLocation>
</comment>
<keyword evidence="7" id="KW-0406">Ion transport</keyword>
<dbReference type="RefSeq" id="WP_267848679.1">
    <property type="nucleotide sequence ID" value="NZ_JAPMXC010000006.1"/>
</dbReference>
<keyword evidence="8" id="KW-0626">Porin</keyword>
<dbReference type="PANTHER" id="PTHR34501">
    <property type="entry name" value="PROTEIN YDDL-RELATED"/>
    <property type="match status" value="1"/>
</dbReference>
<keyword evidence="5" id="KW-0812">Transmembrane</keyword>
<evidence type="ECO:0000313" key="13">
    <source>
        <dbReference type="EMBL" id="MCY0388792.1"/>
    </source>
</evidence>
<keyword evidence="4" id="KW-1134">Transmembrane beta strand</keyword>
<keyword evidence="6 11" id="KW-0732">Signal</keyword>
<evidence type="ECO:0000256" key="8">
    <source>
        <dbReference type="ARBA" id="ARBA00023114"/>
    </source>
</evidence>
<dbReference type="InterPro" id="IPR023614">
    <property type="entry name" value="Porin_dom_sf"/>
</dbReference>